<name>A0AA36HBV1_CYLNA</name>
<evidence type="ECO:0000256" key="2">
    <source>
        <dbReference type="ARBA" id="ARBA00022737"/>
    </source>
</evidence>
<organism evidence="6 7">
    <name type="scientific">Cylicocyclus nassatus</name>
    <name type="common">Nematode worm</name>
    <dbReference type="NCBI Taxonomy" id="53992"/>
    <lineage>
        <taxon>Eukaryota</taxon>
        <taxon>Metazoa</taxon>
        <taxon>Ecdysozoa</taxon>
        <taxon>Nematoda</taxon>
        <taxon>Chromadorea</taxon>
        <taxon>Rhabditida</taxon>
        <taxon>Rhabditina</taxon>
        <taxon>Rhabditomorpha</taxon>
        <taxon>Strongyloidea</taxon>
        <taxon>Strongylidae</taxon>
        <taxon>Cylicocyclus</taxon>
    </lineage>
</organism>
<evidence type="ECO:0000259" key="5">
    <source>
        <dbReference type="PROSITE" id="PS50222"/>
    </source>
</evidence>
<evidence type="ECO:0000256" key="4">
    <source>
        <dbReference type="SAM" id="MobiDB-lite"/>
    </source>
</evidence>
<dbReference type="SUPFAM" id="SSF47473">
    <property type="entry name" value="EF-hand"/>
    <property type="match status" value="2"/>
</dbReference>
<feature type="compositionally biased region" description="Polar residues" evidence="4">
    <location>
        <begin position="305"/>
        <end position="318"/>
    </location>
</feature>
<proteinExistence type="predicted"/>
<accession>A0AA36HBV1</accession>
<dbReference type="PANTHER" id="PTHR23055:SF111">
    <property type="entry name" value="EF-HAND DOMAIN-CONTAINING PROTEIN"/>
    <property type="match status" value="1"/>
</dbReference>
<dbReference type="EMBL" id="CATQJL010000316">
    <property type="protein sequence ID" value="CAJ0607929.1"/>
    <property type="molecule type" value="Genomic_DNA"/>
</dbReference>
<feature type="compositionally biased region" description="Basic residues" evidence="4">
    <location>
        <begin position="7"/>
        <end position="16"/>
    </location>
</feature>
<dbReference type="GO" id="GO:0005509">
    <property type="term" value="F:calcium ion binding"/>
    <property type="evidence" value="ECO:0007669"/>
    <property type="project" value="InterPro"/>
</dbReference>
<dbReference type="InterPro" id="IPR018247">
    <property type="entry name" value="EF_Hand_1_Ca_BS"/>
</dbReference>
<keyword evidence="3" id="KW-0106">Calcium</keyword>
<evidence type="ECO:0000256" key="1">
    <source>
        <dbReference type="ARBA" id="ARBA00022723"/>
    </source>
</evidence>
<feature type="region of interest" description="Disordered" evidence="4">
    <location>
        <begin position="7"/>
        <end position="34"/>
    </location>
</feature>
<feature type="domain" description="EF-hand" evidence="5">
    <location>
        <begin position="252"/>
        <end position="287"/>
    </location>
</feature>
<feature type="region of interest" description="Disordered" evidence="4">
    <location>
        <begin position="290"/>
        <end position="318"/>
    </location>
</feature>
<keyword evidence="7" id="KW-1185">Reference proteome</keyword>
<keyword evidence="1" id="KW-0479">Metal-binding</keyword>
<dbReference type="PROSITE" id="PS00018">
    <property type="entry name" value="EF_HAND_1"/>
    <property type="match status" value="1"/>
</dbReference>
<dbReference type="InterPro" id="IPR028846">
    <property type="entry name" value="Recoverin"/>
</dbReference>
<evidence type="ECO:0000313" key="7">
    <source>
        <dbReference type="Proteomes" id="UP001176961"/>
    </source>
</evidence>
<sequence length="318" mass="37162">MWSVVRLRSKRSHPMTKKTATTQNDRQRNLERQFGPYEPNNKLLKSLYWALRGCQYWLCFYDDEVEVDIEDLLSNPFNTQPPSLDRLQQMTGFDKKWLMFMYRNFKQKCSNGRMMGYQWRSIFRMLFPHAIDYQFADRLYQAISQLRGHPHITFEDLIVCIWQLTEGGAIACQSNQDHEPDISVKAAFVFAMMSPDAKGRVDMSTFQKYVNSIFTLYGNREDTDNSSTLGLPTSFPYRRNTMASEPRPVSRNVKRLAVERFRALDTDRDGYITVLDLEREFKNNRSFTMLSTRDVDETAARSEETGSGETNGSQEQSQ</sequence>
<dbReference type="Proteomes" id="UP001176961">
    <property type="component" value="Unassembled WGS sequence"/>
</dbReference>
<reference evidence="6" key="1">
    <citation type="submission" date="2023-07" db="EMBL/GenBank/DDBJ databases">
        <authorList>
            <consortium name="CYATHOMIX"/>
        </authorList>
    </citation>
    <scope>NUCLEOTIDE SEQUENCE</scope>
    <source>
        <strain evidence="6">N/A</strain>
    </source>
</reference>
<gene>
    <name evidence="6" type="ORF">CYNAS_LOCUS19912</name>
</gene>
<dbReference type="AlphaFoldDB" id="A0AA36HBV1"/>
<comment type="caution">
    <text evidence="6">The sequence shown here is derived from an EMBL/GenBank/DDBJ whole genome shotgun (WGS) entry which is preliminary data.</text>
</comment>
<feature type="compositionally biased region" description="Basic and acidic residues" evidence="4">
    <location>
        <begin position="293"/>
        <end position="304"/>
    </location>
</feature>
<dbReference type="PANTHER" id="PTHR23055">
    <property type="entry name" value="CALCIUM BINDING PROTEINS"/>
    <property type="match status" value="1"/>
</dbReference>
<dbReference type="InterPro" id="IPR002048">
    <property type="entry name" value="EF_hand_dom"/>
</dbReference>
<dbReference type="PROSITE" id="PS50222">
    <property type="entry name" value="EF_HAND_2"/>
    <property type="match status" value="1"/>
</dbReference>
<evidence type="ECO:0000313" key="6">
    <source>
        <dbReference type="EMBL" id="CAJ0607929.1"/>
    </source>
</evidence>
<dbReference type="Gene3D" id="1.10.238.10">
    <property type="entry name" value="EF-hand"/>
    <property type="match status" value="1"/>
</dbReference>
<keyword evidence="2" id="KW-0677">Repeat</keyword>
<evidence type="ECO:0000256" key="3">
    <source>
        <dbReference type="ARBA" id="ARBA00022837"/>
    </source>
</evidence>
<dbReference type="InterPro" id="IPR011992">
    <property type="entry name" value="EF-hand-dom_pair"/>
</dbReference>
<protein>
    <recommendedName>
        <fullName evidence="5">EF-hand domain-containing protein</fullName>
    </recommendedName>
</protein>